<dbReference type="GO" id="GO:0009253">
    <property type="term" value="P:peptidoglycan catabolic process"/>
    <property type="evidence" value="ECO:0007669"/>
    <property type="project" value="InterPro"/>
</dbReference>
<dbReference type="AlphaFoldDB" id="A0A7J9UVA9"/>
<dbReference type="GO" id="GO:0008270">
    <property type="term" value="F:zinc ion binding"/>
    <property type="evidence" value="ECO:0007669"/>
    <property type="project" value="InterPro"/>
</dbReference>
<dbReference type="EMBL" id="WHPD01000704">
    <property type="protein sequence ID" value="MPV87664.1"/>
    <property type="molecule type" value="Genomic_DNA"/>
</dbReference>
<dbReference type="SUPFAM" id="SSF69318">
    <property type="entry name" value="Integrin alpha N-terminal domain"/>
    <property type="match status" value="1"/>
</dbReference>
<evidence type="ECO:0000256" key="1">
    <source>
        <dbReference type="ARBA" id="ARBA00007553"/>
    </source>
</evidence>
<dbReference type="SUPFAM" id="SSF55846">
    <property type="entry name" value="N-acetylmuramoyl-L-alanine amidase-like"/>
    <property type="match status" value="1"/>
</dbReference>
<reference evidence="3 4" key="1">
    <citation type="submission" date="2019-10" db="EMBL/GenBank/DDBJ databases">
        <title>Georgenia wutianyii sp. nov. and Georgenia yuyongxinii sp. nov. isolated from plateau pika (Ochotona curzoniae) in the Qinghai-Tibet plateau of China.</title>
        <authorList>
            <person name="Tian Z."/>
        </authorList>
    </citation>
    <scope>NUCLEOTIDE SEQUENCE [LARGE SCALE GENOMIC DNA]</scope>
    <source>
        <strain evidence="3 4">JCM 15130</strain>
    </source>
</reference>
<evidence type="ECO:0000313" key="3">
    <source>
        <dbReference type="EMBL" id="MPV87664.1"/>
    </source>
</evidence>
<accession>A0A7J9UVA9</accession>
<dbReference type="GO" id="GO:0008745">
    <property type="term" value="F:N-acetylmuramoyl-L-alanine amidase activity"/>
    <property type="evidence" value="ECO:0007669"/>
    <property type="project" value="InterPro"/>
</dbReference>
<dbReference type="InterPro" id="IPR002502">
    <property type="entry name" value="Amidase_domain"/>
</dbReference>
<comment type="caution">
    <text evidence="3">The sequence shown here is derived from an EMBL/GenBank/DDBJ whole genome shotgun (WGS) entry which is preliminary data.</text>
</comment>
<sequence>MGEPTKIAVQGIEEIAADAGTALGTGVGGTGIGGVAGASVPTFRAASADTTGDPAELDNVAVLTPPTATEEFLVAGLTWDADSPLAPGSQMFLRVQENGDWSDWLQIEEEESDRPTSVAGTGPFLTGGAEAVQVQVTGEAAALPANLQLSLIPANPTPAEEVITDPGEAPDQLPTEAPVAAAAPVAYRSLGTLTTSGAGTVQPASFTPAAAPAAAAVAAAAPAATAVAPAASPAVPTTLGGPAAAAARPAVISRAGWGADESFMKWRPSYKALKAAIVHHTAGTNNYTAAQSASIVRGIYYYHAVTNGWGDIGYNFLVDKYGQVFEGRSGSIPAPTGTMPQGAHAASTTLGNFNPGTLGISAMGDYTQVGAPQIILDRMADVIAWKFGEAGIDVNTPSGIMSPGTAARPKGQNLPRIFGHRDVGATTCPGNDIYGRLGSLTRAVDARLTHLFYLNNSFSGQADIVFDYGNPNDRFLVGDWDGDKIDTMAIRRSNVFYVRNSNTTGNADKVFAYGNPGDVVLVGDWDGDGVDTLAVRRGNLYYFKNSVSTGVADVVIAYGNPDDQVLVGDWDGDGKDTLAVRRGNNYFVKNSITTGVADKVIMYGNPGDITIVGDWDGDGVDTFGVRRGITYYLKNSISTGVADRVFAYGNPGDEVIVGDWDGNRTDTLGVIRR</sequence>
<dbReference type="CDD" id="cd06583">
    <property type="entry name" value="PGRP"/>
    <property type="match status" value="1"/>
</dbReference>
<dbReference type="InterPro" id="IPR015510">
    <property type="entry name" value="PGRP"/>
</dbReference>
<evidence type="ECO:0000313" key="4">
    <source>
        <dbReference type="Proteomes" id="UP000429644"/>
    </source>
</evidence>
<dbReference type="PANTHER" id="PTHR11022">
    <property type="entry name" value="PEPTIDOGLYCAN RECOGNITION PROTEIN"/>
    <property type="match status" value="1"/>
</dbReference>
<dbReference type="Pfam" id="PF01510">
    <property type="entry name" value="Amidase_2"/>
    <property type="match status" value="1"/>
</dbReference>
<proteinExistence type="inferred from homology"/>
<organism evidence="3 4">
    <name type="scientific">Georgenia ruanii</name>
    <dbReference type="NCBI Taxonomy" id="348442"/>
    <lineage>
        <taxon>Bacteria</taxon>
        <taxon>Bacillati</taxon>
        <taxon>Actinomycetota</taxon>
        <taxon>Actinomycetes</taxon>
        <taxon>Micrococcales</taxon>
        <taxon>Bogoriellaceae</taxon>
        <taxon>Georgenia</taxon>
    </lineage>
</organism>
<name>A0A7J9UVA9_9MICO</name>
<comment type="similarity">
    <text evidence="1">Belongs to the N-acetylmuramoyl-L-alanine amidase 2 family.</text>
</comment>
<dbReference type="Proteomes" id="UP000429644">
    <property type="component" value="Unassembled WGS sequence"/>
</dbReference>
<keyword evidence="4" id="KW-1185">Reference proteome</keyword>
<dbReference type="InterPro" id="IPR036505">
    <property type="entry name" value="Amidase/PGRP_sf"/>
</dbReference>
<dbReference type="PANTHER" id="PTHR11022:SF41">
    <property type="entry name" value="PEPTIDOGLYCAN-RECOGNITION PROTEIN LC-RELATED"/>
    <property type="match status" value="1"/>
</dbReference>
<evidence type="ECO:0000259" key="2">
    <source>
        <dbReference type="SMART" id="SM00701"/>
    </source>
</evidence>
<feature type="domain" description="Peptidoglycan recognition protein family" evidence="2">
    <location>
        <begin position="249"/>
        <end position="424"/>
    </location>
</feature>
<dbReference type="SMART" id="SM00701">
    <property type="entry name" value="PGRP"/>
    <property type="match status" value="1"/>
</dbReference>
<dbReference type="InterPro" id="IPR028994">
    <property type="entry name" value="Integrin_alpha_N"/>
</dbReference>
<gene>
    <name evidence="3" type="ORF">GB882_03215</name>
</gene>
<dbReference type="Gene3D" id="3.40.80.10">
    <property type="entry name" value="Peptidoglycan recognition protein-like"/>
    <property type="match status" value="1"/>
</dbReference>
<dbReference type="InterPro" id="IPR006619">
    <property type="entry name" value="PGRP_domain_met/bac"/>
</dbReference>
<protein>
    <recommendedName>
        <fullName evidence="2">Peptidoglycan recognition protein family domain-containing protein</fullName>
    </recommendedName>
</protein>